<dbReference type="GO" id="GO:0015666">
    <property type="term" value="F:restriction endodeoxyribonuclease activity"/>
    <property type="evidence" value="ECO:0007669"/>
    <property type="project" value="TreeGrafter"/>
</dbReference>
<dbReference type="PANTHER" id="PTHR30015">
    <property type="entry name" value="MRR RESTRICTION SYSTEM PROTEIN"/>
    <property type="match status" value="1"/>
</dbReference>
<name>A4G5T5_HERAR</name>
<feature type="transmembrane region" description="Helical" evidence="1">
    <location>
        <begin position="12"/>
        <end position="36"/>
    </location>
</feature>
<keyword evidence="1" id="KW-0812">Transmembrane</keyword>
<dbReference type="GO" id="GO:0009307">
    <property type="term" value="P:DNA restriction-modification system"/>
    <property type="evidence" value="ECO:0007669"/>
    <property type="project" value="InterPro"/>
</dbReference>
<evidence type="ECO:0000313" key="4">
    <source>
        <dbReference type="Proteomes" id="UP000006697"/>
    </source>
</evidence>
<evidence type="ECO:0000256" key="1">
    <source>
        <dbReference type="SAM" id="Phobius"/>
    </source>
</evidence>
<protein>
    <recommendedName>
        <fullName evidence="2">Restriction endonuclease type IV Mrr domain-containing protein</fullName>
    </recommendedName>
</protein>
<dbReference type="InterPro" id="IPR007560">
    <property type="entry name" value="Restrct_endonuc_IV_Mrr"/>
</dbReference>
<evidence type="ECO:0000313" key="3">
    <source>
        <dbReference type="EMBL" id="CAL61872.1"/>
    </source>
</evidence>
<organism evidence="3 4">
    <name type="scientific">Herminiimonas arsenicoxydans</name>
    <dbReference type="NCBI Taxonomy" id="204773"/>
    <lineage>
        <taxon>Bacteria</taxon>
        <taxon>Pseudomonadati</taxon>
        <taxon>Pseudomonadota</taxon>
        <taxon>Betaproteobacteria</taxon>
        <taxon>Burkholderiales</taxon>
        <taxon>Oxalobacteraceae</taxon>
        <taxon>Herminiimonas</taxon>
    </lineage>
</organism>
<accession>A4G5T5</accession>
<dbReference type="SUPFAM" id="SSF52980">
    <property type="entry name" value="Restriction endonuclease-like"/>
    <property type="match status" value="1"/>
</dbReference>
<dbReference type="OrthoDB" id="8776507at2"/>
<dbReference type="InterPro" id="IPR052906">
    <property type="entry name" value="Type_IV_Methyl-Rstrct_Enzyme"/>
</dbReference>
<evidence type="ECO:0000259" key="2">
    <source>
        <dbReference type="Pfam" id="PF04471"/>
    </source>
</evidence>
<dbReference type="InterPro" id="IPR011856">
    <property type="entry name" value="tRNA_endonuc-like_dom_sf"/>
</dbReference>
<reference evidence="3 4" key="1">
    <citation type="journal article" date="2007" name="PLoS Genet.">
        <title>A tale of two oxidation states: bacterial colonization of arsenic-rich environments.</title>
        <authorList>
            <person name="Muller D."/>
            <person name="Medigue C."/>
            <person name="Koechler S."/>
            <person name="Barbe V."/>
            <person name="Barakat M."/>
            <person name="Talla E."/>
            <person name="Bonnefoy V."/>
            <person name="Krin E."/>
            <person name="Arsene-Ploetze F."/>
            <person name="Carapito C."/>
            <person name="Chandler M."/>
            <person name="Cournoyer B."/>
            <person name="Cruveiller S."/>
            <person name="Dossat C."/>
            <person name="Duval S."/>
            <person name="Heymann M."/>
            <person name="Leize E."/>
            <person name="Lieutaud A."/>
            <person name="Lievremont D."/>
            <person name="Makita Y."/>
            <person name="Mangenot S."/>
            <person name="Nitschke W."/>
            <person name="Ortet P."/>
            <person name="Perdrial N."/>
            <person name="Schoepp B."/>
            <person name="Siguier N."/>
            <person name="Simeonova D.D."/>
            <person name="Rouy Z."/>
            <person name="Segurens B."/>
            <person name="Turlin E."/>
            <person name="Vallenet D."/>
            <person name="Van Dorsselaer A."/>
            <person name="Weiss S."/>
            <person name="Weissenbach J."/>
            <person name="Lett M.C."/>
            <person name="Danchin A."/>
            <person name="Bertin P.N."/>
        </authorList>
    </citation>
    <scope>NUCLEOTIDE SEQUENCE [LARGE SCALE GENOMIC DNA]</scope>
    <source>
        <strain evidence="4">ULPAs1</strain>
    </source>
</reference>
<dbReference type="HOGENOM" id="CLU_050636_2_0_4"/>
<keyword evidence="1" id="KW-1133">Transmembrane helix</keyword>
<proteinExistence type="predicted"/>
<feature type="domain" description="Restriction endonuclease type IV Mrr" evidence="2">
    <location>
        <begin position="80"/>
        <end position="186"/>
    </location>
</feature>
<keyword evidence="1" id="KW-0472">Membrane</keyword>
<dbReference type="KEGG" id="har:HEAR1715"/>
<dbReference type="PANTHER" id="PTHR30015:SF7">
    <property type="entry name" value="TYPE IV METHYL-DIRECTED RESTRICTION ENZYME ECOKMRR"/>
    <property type="match status" value="1"/>
</dbReference>
<dbReference type="eggNOG" id="COG1715">
    <property type="taxonomic scope" value="Bacteria"/>
</dbReference>
<dbReference type="STRING" id="204773.HEAR1715"/>
<keyword evidence="4" id="KW-1185">Reference proteome</keyword>
<gene>
    <name evidence="3" type="ordered locus">HEAR1715</name>
</gene>
<dbReference type="Pfam" id="PF04471">
    <property type="entry name" value="Mrr_cat"/>
    <property type="match status" value="1"/>
</dbReference>
<sequence length="205" mass="22758">MKFNMAKNSVFALLLRAQWWVSGGIALVIAIIAWAILPRQYAIYGVFSGMPFMVVSVMVLWRKRGMPSDARVAEILQATRAMSWKDFSVEIERALVRDGFEVTRIEQPQADFSIISGGRKALVSCKRWKAASNGIEPLRDLHRAVEAGGADYSFYITAGDFTPHAMQFAVDHKMRLVHGAGLAKLLREMKIDKSAGVRAISGQKA</sequence>
<dbReference type="EMBL" id="CU207211">
    <property type="protein sequence ID" value="CAL61872.1"/>
    <property type="molecule type" value="Genomic_DNA"/>
</dbReference>
<dbReference type="AlphaFoldDB" id="A4G5T5"/>
<dbReference type="Proteomes" id="UP000006697">
    <property type="component" value="Chromosome"/>
</dbReference>
<dbReference type="InterPro" id="IPR011335">
    <property type="entry name" value="Restrct_endonuc-II-like"/>
</dbReference>
<dbReference type="GO" id="GO:0003677">
    <property type="term" value="F:DNA binding"/>
    <property type="evidence" value="ECO:0007669"/>
    <property type="project" value="InterPro"/>
</dbReference>
<feature type="transmembrane region" description="Helical" evidence="1">
    <location>
        <begin position="42"/>
        <end position="61"/>
    </location>
</feature>
<dbReference type="Gene3D" id="3.40.1350.10">
    <property type="match status" value="1"/>
</dbReference>